<gene>
    <name evidence="2" type="ORF">ACFOND_09755</name>
</gene>
<dbReference type="RefSeq" id="WP_377362899.1">
    <property type="nucleotide sequence ID" value="NZ_JBHRYN010000011.1"/>
</dbReference>
<evidence type="ECO:0000313" key="2">
    <source>
        <dbReference type="EMBL" id="MFC3701923.1"/>
    </source>
</evidence>
<keyword evidence="3" id="KW-1185">Reference proteome</keyword>
<organism evidence="2 3">
    <name type="scientific">Reinekea marina</name>
    <dbReference type="NCBI Taxonomy" id="1310421"/>
    <lineage>
        <taxon>Bacteria</taxon>
        <taxon>Pseudomonadati</taxon>
        <taxon>Pseudomonadota</taxon>
        <taxon>Gammaproteobacteria</taxon>
        <taxon>Oceanospirillales</taxon>
        <taxon>Saccharospirillaceae</taxon>
        <taxon>Reinekea</taxon>
    </lineage>
</organism>
<dbReference type="Proteomes" id="UP001595710">
    <property type="component" value="Unassembled WGS sequence"/>
</dbReference>
<name>A0ABV7WV36_9GAMM</name>
<proteinExistence type="predicted"/>
<evidence type="ECO:0000313" key="3">
    <source>
        <dbReference type="Proteomes" id="UP001595710"/>
    </source>
</evidence>
<sequence>MSDKLTAAVLRDYTATLLPVSLTLCVNQIRRTILVDAEVKKKFDSYPDHVRNRLLDIRGLILEVAEADEVGEITEALKWGEPSYAAKKGSPIRIDWKPKNPEIFSIYFNCNTTLIETFREIYSESFQFVGNREMVFPLSEDIPISELKACISMSLRYHNIKHLPLLGA</sequence>
<dbReference type="InterPro" id="IPR014922">
    <property type="entry name" value="YdhG-like"/>
</dbReference>
<reference evidence="3" key="1">
    <citation type="journal article" date="2019" name="Int. J. Syst. Evol. Microbiol.">
        <title>The Global Catalogue of Microorganisms (GCM) 10K type strain sequencing project: providing services to taxonomists for standard genome sequencing and annotation.</title>
        <authorList>
            <consortium name="The Broad Institute Genomics Platform"/>
            <consortium name="The Broad Institute Genome Sequencing Center for Infectious Disease"/>
            <person name="Wu L."/>
            <person name="Ma J."/>
        </authorList>
    </citation>
    <scope>NUCLEOTIDE SEQUENCE [LARGE SCALE GENOMIC DNA]</scope>
    <source>
        <strain evidence="3">CECT 8288</strain>
    </source>
</reference>
<protein>
    <submittedName>
        <fullName evidence="2">DUF1801 domain-containing protein</fullName>
    </submittedName>
</protein>
<dbReference type="EMBL" id="JBHRYN010000011">
    <property type="protein sequence ID" value="MFC3701923.1"/>
    <property type="molecule type" value="Genomic_DNA"/>
</dbReference>
<accession>A0ABV7WV36</accession>
<feature type="domain" description="YdhG-like" evidence="1">
    <location>
        <begin position="51"/>
        <end position="152"/>
    </location>
</feature>
<evidence type="ECO:0000259" key="1">
    <source>
        <dbReference type="Pfam" id="PF08818"/>
    </source>
</evidence>
<dbReference type="SUPFAM" id="SSF159888">
    <property type="entry name" value="YdhG-like"/>
    <property type="match status" value="1"/>
</dbReference>
<dbReference type="Pfam" id="PF08818">
    <property type="entry name" value="DUF1801"/>
    <property type="match status" value="1"/>
</dbReference>
<comment type="caution">
    <text evidence="2">The sequence shown here is derived from an EMBL/GenBank/DDBJ whole genome shotgun (WGS) entry which is preliminary data.</text>
</comment>